<dbReference type="RefSeq" id="WP_166916163.1">
    <property type="nucleotide sequence ID" value="NZ_CP050253.1"/>
</dbReference>
<dbReference type="Pfam" id="PF01841">
    <property type="entry name" value="Transglut_core"/>
    <property type="match status" value="1"/>
</dbReference>
<dbReference type="AlphaFoldDB" id="A0A6G9IB00"/>
<feature type="domain" description="Transglutaminase-like" evidence="1">
    <location>
        <begin position="62"/>
        <end position="136"/>
    </location>
</feature>
<dbReference type="SUPFAM" id="SSF54001">
    <property type="entry name" value="Cysteine proteinases"/>
    <property type="match status" value="1"/>
</dbReference>
<dbReference type="Gene3D" id="3.10.620.30">
    <property type="match status" value="1"/>
</dbReference>
<gene>
    <name evidence="2" type="ORF">IPMB12_06635</name>
</gene>
<dbReference type="PANTHER" id="PTHR33490">
    <property type="entry name" value="BLR5614 PROTEIN-RELATED"/>
    <property type="match status" value="1"/>
</dbReference>
<dbReference type="InParanoid" id="A0A6G9IB00"/>
<dbReference type="Proteomes" id="UP000501168">
    <property type="component" value="Chromosome"/>
</dbReference>
<dbReference type="PANTHER" id="PTHR33490:SF3">
    <property type="entry name" value="CONSERVED INTEGRAL MEMBRANE PROTEIN"/>
    <property type="match status" value="1"/>
</dbReference>
<reference evidence="2 3" key="1">
    <citation type="submission" date="2020-03" db="EMBL/GenBank/DDBJ databases">
        <title>Complete genome sequence of Orbus sp. IPMB12 (BCRC 80908).</title>
        <authorList>
            <person name="Lo W.-S."/>
            <person name="Chang T.-H."/>
            <person name="Kuo C.-H."/>
        </authorList>
    </citation>
    <scope>NUCLEOTIDE SEQUENCE [LARGE SCALE GENOMIC DNA]</scope>
    <source>
        <strain evidence="2 3">IPMB12</strain>
    </source>
</reference>
<accession>A0A6G9IB00</accession>
<dbReference type="EMBL" id="CP050253">
    <property type="protein sequence ID" value="QIQ21393.1"/>
    <property type="molecule type" value="Genomic_DNA"/>
</dbReference>
<keyword evidence="3" id="KW-1185">Reference proteome</keyword>
<proteinExistence type="predicted"/>
<dbReference type="SMART" id="SM00460">
    <property type="entry name" value="TGc"/>
    <property type="match status" value="1"/>
</dbReference>
<sequence length="235" mass="27060">MKNYLKPTQFLDFNNPAIQQLINDRHWRSLNQKEQILQVYNFVRDEIKFGFNVNDTLSASVILQEGIGQCNTKTILFMAILRALGIPCRLHGFTIDKKLQSGIMNGDVYNAMPDEIVHTWAEVYFNDRWYKMEGLILDVPYLTGLQHKFASNSGAFCGFAVATPNLQDPPVYWNGDNDTYIQKEGIVQDFGLFDDPDSFFALHSQKMSPEQMKLFGDKLRYDINDNIAEIRKEGK</sequence>
<evidence type="ECO:0000313" key="2">
    <source>
        <dbReference type="EMBL" id="QIQ21393.1"/>
    </source>
</evidence>
<protein>
    <submittedName>
        <fullName evidence="2">Transglutaminase family protein</fullName>
    </submittedName>
</protein>
<evidence type="ECO:0000259" key="1">
    <source>
        <dbReference type="SMART" id="SM00460"/>
    </source>
</evidence>
<dbReference type="InterPro" id="IPR038765">
    <property type="entry name" value="Papain-like_cys_pep_sf"/>
</dbReference>
<evidence type="ECO:0000313" key="3">
    <source>
        <dbReference type="Proteomes" id="UP000501168"/>
    </source>
</evidence>
<name>A0A6G9IB00_9GAMM</name>
<organism evidence="2 3">
    <name type="scientific">Zophobihabitans entericus</name>
    <dbReference type="NCBI Taxonomy" id="1635327"/>
    <lineage>
        <taxon>Bacteria</taxon>
        <taxon>Pseudomonadati</taxon>
        <taxon>Pseudomonadota</taxon>
        <taxon>Gammaproteobacteria</taxon>
        <taxon>Orbales</taxon>
        <taxon>Orbaceae</taxon>
        <taxon>Zophobihabitans</taxon>
    </lineage>
</organism>
<dbReference type="KEGG" id="orb:IPMB12_06635"/>
<dbReference type="InterPro" id="IPR002931">
    <property type="entry name" value="Transglutaminase-like"/>
</dbReference>